<reference evidence="2" key="1">
    <citation type="journal article" date="2022" name="bioRxiv">
        <title>Sequencing and chromosome-scale assembly of the giantPleurodeles waltlgenome.</title>
        <authorList>
            <person name="Brown T."/>
            <person name="Elewa A."/>
            <person name="Iarovenko S."/>
            <person name="Subramanian E."/>
            <person name="Araus A.J."/>
            <person name="Petzold A."/>
            <person name="Susuki M."/>
            <person name="Suzuki K.-i.T."/>
            <person name="Hayashi T."/>
            <person name="Toyoda A."/>
            <person name="Oliveira C."/>
            <person name="Osipova E."/>
            <person name="Leigh N.D."/>
            <person name="Simon A."/>
            <person name="Yun M.H."/>
        </authorList>
    </citation>
    <scope>NUCLEOTIDE SEQUENCE</scope>
    <source>
        <strain evidence="2">20211129_DDA</strain>
        <tissue evidence="2">Liver</tissue>
    </source>
</reference>
<evidence type="ECO:0000313" key="2">
    <source>
        <dbReference type="EMBL" id="KAJ1096586.1"/>
    </source>
</evidence>
<keyword evidence="3" id="KW-1185">Reference proteome</keyword>
<feature type="chain" id="PRO_5043731375" evidence="1">
    <location>
        <begin position="21"/>
        <end position="133"/>
    </location>
</feature>
<organism evidence="2 3">
    <name type="scientific">Pleurodeles waltl</name>
    <name type="common">Iberian ribbed newt</name>
    <dbReference type="NCBI Taxonomy" id="8319"/>
    <lineage>
        <taxon>Eukaryota</taxon>
        <taxon>Metazoa</taxon>
        <taxon>Chordata</taxon>
        <taxon>Craniata</taxon>
        <taxon>Vertebrata</taxon>
        <taxon>Euteleostomi</taxon>
        <taxon>Amphibia</taxon>
        <taxon>Batrachia</taxon>
        <taxon>Caudata</taxon>
        <taxon>Salamandroidea</taxon>
        <taxon>Salamandridae</taxon>
        <taxon>Pleurodelinae</taxon>
        <taxon>Pleurodeles</taxon>
    </lineage>
</organism>
<protein>
    <submittedName>
        <fullName evidence="2">Uncharacterized protein</fullName>
    </submittedName>
</protein>
<accession>A0AAV7LYG3</accession>
<feature type="signal peptide" evidence="1">
    <location>
        <begin position="1"/>
        <end position="20"/>
    </location>
</feature>
<dbReference type="EMBL" id="JANPWB010000014">
    <property type="protein sequence ID" value="KAJ1096586.1"/>
    <property type="molecule type" value="Genomic_DNA"/>
</dbReference>
<evidence type="ECO:0000256" key="1">
    <source>
        <dbReference type="SAM" id="SignalP"/>
    </source>
</evidence>
<sequence>MPRFYATITPFAACGGLCGAVLPPLLGTSTYCGVAIGTDSRGASPRKQPTSDSPAPTPAANLFSALVLECDTLKGLCQFVRALLASAFTQRNLPEPPSQKRTGVDLKAFPHLKRAFLEQPPSDEVGTPHSLPT</sequence>
<name>A0AAV7LYG3_PLEWA</name>
<gene>
    <name evidence="2" type="ORF">NDU88_001721</name>
</gene>
<dbReference type="AlphaFoldDB" id="A0AAV7LYG3"/>
<keyword evidence="1" id="KW-0732">Signal</keyword>
<comment type="caution">
    <text evidence="2">The sequence shown here is derived from an EMBL/GenBank/DDBJ whole genome shotgun (WGS) entry which is preliminary data.</text>
</comment>
<dbReference type="Proteomes" id="UP001066276">
    <property type="component" value="Chromosome 10"/>
</dbReference>
<evidence type="ECO:0000313" key="3">
    <source>
        <dbReference type="Proteomes" id="UP001066276"/>
    </source>
</evidence>
<proteinExistence type="predicted"/>